<dbReference type="PANTHER" id="PTHR45867">
    <property type="entry name" value="PURPLE ACID PHOSPHATASE"/>
    <property type="match status" value="1"/>
</dbReference>
<dbReference type="InterPro" id="IPR008963">
    <property type="entry name" value="Purple_acid_Pase-like_N"/>
</dbReference>
<evidence type="ECO:0000259" key="3">
    <source>
        <dbReference type="PROSITE" id="PS51820"/>
    </source>
</evidence>
<dbReference type="Pfam" id="PF07691">
    <property type="entry name" value="PA14"/>
    <property type="match status" value="1"/>
</dbReference>
<feature type="domain" description="PA14" evidence="3">
    <location>
        <begin position="487"/>
        <end position="622"/>
    </location>
</feature>
<keyword evidence="5" id="KW-1185">Reference proteome</keyword>
<dbReference type="SUPFAM" id="SSF56988">
    <property type="entry name" value="Anthrax protective antigen"/>
    <property type="match status" value="1"/>
</dbReference>
<keyword evidence="1" id="KW-0732">Signal</keyword>
<dbReference type="InterPro" id="IPR037524">
    <property type="entry name" value="PA14/GLEYA"/>
</dbReference>
<sequence length="625" mass="70453">MQRILILLVFFLGSSAFREKPYFVIKPYVQLATQQSIRILWETSEPGVSWVEYGPALYGVEQPVLTLKAAAADVTAMHEITLKELTAETDCFYRTVTVLRGGDTLISEASPFKTAVKENTPIGFAVFSDSQKNAPVWGKLTTLAAKERPNFAIHGGDLVDYGYVKRNWVEEFFAPSYNFMRSYPIYTIMGNHEHGAPYYYQYLSNPDPEYYYTFQYGNTQFFLFDTDHDVKPGTEVYEWLERELARSTATWKIAMHHHPPFSSDTDDFGETAKGGRSTLGDPDLKDLPPLYEKYGVDIVFYGHIHTYERTWPVLNGKPQGDKGVRYINIGGSGGDVEHSAPTRSWFTNKVKTGFHFGYVRIAENVLQFQAIDEDGHVFDAFDLTKGAPWHDASLARKVPPAPMFSSAADVFTDELKVTLEAALPELEIRYTTDGTEPGKRSALYTAPFNLKQSSTLKAVAFSKEGVSRVAEKKFVKQVPFAGVGSAAFSPGLLYRYAEGTVKSKADFERLSFSQPAVVKSYDLKEIIHRGEEWAVEFTGYVYVAEDGVYKFSGHAENWLKFYVHDQQLIEEYDQDITMGGEIALKAGYHPVKIIYYDLRRPPSIDLYLQQTGGKVSPLADSALFH</sequence>
<dbReference type="RefSeq" id="WP_074238948.1">
    <property type="nucleotide sequence ID" value="NZ_FSRA01000001.1"/>
</dbReference>
<dbReference type="InterPro" id="IPR029052">
    <property type="entry name" value="Metallo-depent_PP-like"/>
</dbReference>
<organism evidence="4 5">
    <name type="scientific">Chitinophaga niabensis</name>
    <dbReference type="NCBI Taxonomy" id="536979"/>
    <lineage>
        <taxon>Bacteria</taxon>
        <taxon>Pseudomonadati</taxon>
        <taxon>Bacteroidota</taxon>
        <taxon>Chitinophagia</taxon>
        <taxon>Chitinophagales</taxon>
        <taxon>Chitinophagaceae</taxon>
        <taxon>Chitinophaga</taxon>
    </lineage>
</organism>
<dbReference type="SUPFAM" id="SSF49363">
    <property type="entry name" value="Purple acid phosphatase, N-terminal domain"/>
    <property type="match status" value="1"/>
</dbReference>
<evidence type="ECO:0000256" key="2">
    <source>
        <dbReference type="SAM" id="MobiDB-lite"/>
    </source>
</evidence>
<name>A0A1N6EUN5_9BACT</name>
<accession>A0A1N6EUN5</accession>
<dbReference type="PANTHER" id="PTHR45867:SF3">
    <property type="entry name" value="ACID PHOSPHATASE TYPE 7"/>
    <property type="match status" value="1"/>
</dbReference>
<dbReference type="EMBL" id="FSRA01000001">
    <property type="protein sequence ID" value="SIN86718.1"/>
    <property type="molecule type" value="Genomic_DNA"/>
</dbReference>
<evidence type="ECO:0000256" key="1">
    <source>
        <dbReference type="ARBA" id="ARBA00022729"/>
    </source>
</evidence>
<dbReference type="Proteomes" id="UP000185003">
    <property type="component" value="Unassembled WGS sequence"/>
</dbReference>
<dbReference type="SUPFAM" id="SSF56300">
    <property type="entry name" value="Metallo-dependent phosphatases"/>
    <property type="match status" value="1"/>
</dbReference>
<dbReference type="SMART" id="SM00758">
    <property type="entry name" value="PA14"/>
    <property type="match status" value="1"/>
</dbReference>
<reference evidence="4 5" key="1">
    <citation type="submission" date="2016-11" db="EMBL/GenBank/DDBJ databases">
        <authorList>
            <person name="Jaros S."/>
            <person name="Januszkiewicz K."/>
            <person name="Wedrychowicz H."/>
        </authorList>
    </citation>
    <scope>NUCLEOTIDE SEQUENCE [LARGE SCALE GENOMIC DNA]</scope>
    <source>
        <strain evidence="4 5">DSM 24787</strain>
    </source>
</reference>
<dbReference type="InterPro" id="IPR004843">
    <property type="entry name" value="Calcineurin-like_PHP"/>
</dbReference>
<evidence type="ECO:0000313" key="4">
    <source>
        <dbReference type="EMBL" id="SIN86718.1"/>
    </source>
</evidence>
<proteinExistence type="predicted"/>
<protein>
    <submittedName>
        <fullName evidence="4">3',5'-cyclic AMP phosphodiesterase CpdA</fullName>
    </submittedName>
</protein>
<dbReference type="GO" id="GO:0046872">
    <property type="term" value="F:metal ion binding"/>
    <property type="evidence" value="ECO:0007669"/>
    <property type="project" value="InterPro"/>
</dbReference>
<dbReference type="STRING" id="536979.SAMN04488055_1840"/>
<dbReference type="GO" id="GO:0003993">
    <property type="term" value="F:acid phosphatase activity"/>
    <property type="evidence" value="ECO:0007669"/>
    <property type="project" value="InterPro"/>
</dbReference>
<dbReference type="InterPro" id="IPR026876">
    <property type="entry name" value="Fn3_assoc_repeat"/>
</dbReference>
<dbReference type="OrthoDB" id="9809781at2"/>
<evidence type="ECO:0000313" key="5">
    <source>
        <dbReference type="Proteomes" id="UP000185003"/>
    </source>
</evidence>
<dbReference type="InterPro" id="IPR011658">
    <property type="entry name" value="PA14_dom"/>
</dbReference>
<dbReference type="Gene3D" id="3.60.21.10">
    <property type="match status" value="1"/>
</dbReference>
<dbReference type="Pfam" id="PF00149">
    <property type="entry name" value="Metallophos"/>
    <property type="match status" value="1"/>
</dbReference>
<gene>
    <name evidence="4" type="ORF">SAMN04488055_1840</name>
</gene>
<dbReference type="AlphaFoldDB" id="A0A1N6EUN5"/>
<feature type="region of interest" description="Disordered" evidence="2">
    <location>
        <begin position="262"/>
        <end position="281"/>
    </location>
</feature>
<dbReference type="Gene3D" id="3.90.182.10">
    <property type="entry name" value="Toxin - Anthrax Protective Antigen,domain 1"/>
    <property type="match status" value="1"/>
</dbReference>
<dbReference type="Pfam" id="PF13287">
    <property type="entry name" value="Fn3_assoc"/>
    <property type="match status" value="1"/>
</dbReference>
<dbReference type="PROSITE" id="PS51820">
    <property type="entry name" value="PA14"/>
    <property type="match status" value="1"/>
</dbReference>